<keyword evidence="8 10" id="KW-0472">Membrane</keyword>
<sequence length="1101" mass="119379">MADRKLQDNGVSGQPKIAAIQDFDPPTRPKRNKYALGCAVLASMTSILLGYDIGVMSGAAIYIKDDLKVSDVQIEILVGILNLYCLFGSAAAGKTSDWIGRRYTIVFAAGIFFVGALLMGFATDYAFLMVGRFVAGIGVGYALMIAPVYTAEVSPASSRGFLTSFPEVFINGGILLGYVSNYAFSKLPTHLGWRLMLGIGAIPSVFLALGVLAMPESPRWLVMQGRLGDAKRVLDKTSDSLKESQLRLADIKEAAGIPEHCNDEVVQIPKRPRNEAVWRELLVHPTPSVRHILIAGIGIHFFQQASGIDAVVLYSPRIFEKAGITDDTDKLLATIAVGVTKTVFILVATFLLDKIGRRPLLLSSVAGMITSLMLLGVGLTVIDHSDHKLNWAVALSIAAVLAYVSFFSIGMGPITWVYSSEIFPLKLRAQGCSMGVAVNRVTSGVISMTFISLYKAISIGGAFFLFTAVAAVAWVFFYTLLPETQGQNLEEVELLFGTFFNWRSTLRKLKNKEGGEGKGQVQLGANGQSLIELLETLYFSTSPATLPCHKHTRLFEHQLHHKIKTMVADRKHGVSGHPEVAALDFEAPKKLKRNKYAFGCTILASMTSVLLGYDIGVMSGAAIYIKHDLKVSDVKIEILVGILSVYSLIGSAAAGRTSDWIGRRYTIIFAAGIFFVGALLMGFATDYAFLMVGRFVAGIGVGYALMIAPVYTAEVSAAASRGFLTSFPEVFINSGKCSFFSDVDGILLGYVSNYAFSKLPTNLGWRFMLGIGAVPSVFLALGVLAMPESPRWLVMQGRLGDANRVLDKTSDSAQKSQLRLADIKEAAGIPESCNDDTVQLPKRSRGEAVWGELLVHATPSVRHALLAACGIHFFQQATGIDAVVLYSPRIFEKAGITNDTHKLLATIAVGFIKTCFILVATFFLDKIGRRKLLLSSVAGMILSLMLLGVGLTIIDHSEKKLIWAVALSLASVLSYVSFFSIGMGPITWVYSSEIFPLRLRVQGCSMGVAVNRVTSGVLSMTFISLYKAITIGGAFFLFTAIAAVGWVFFYTLYPETRGLNLEEVETVFGTFFHWRSTMRKLKHKKVGNGDGHVQLGGNGQS</sequence>
<feature type="transmembrane region" description="Helical" evidence="10">
    <location>
        <begin position="105"/>
        <end position="123"/>
    </location>
</feature>
<accession>A0AA88W8N2</accession>
<dbReference type="GO" id="GO:0016020">
    <property type="term" value="C:membrane"/>
    <property type="evidence" value="ECO:0007669"/>
    <property type="project" value="UniProtKB-SubCell"/>
</dbReference>
<keyword evidence="6" id="KW-0769">Symport</keyword>
<feature type="transmembrane region" description="Helical" evidence="10">
    <location>
        <begin position="903"/>
        <end position="925"/>
    </location>
</feature>
<dbReference type="PROSITE" id="PS00217">
    <property type="entry name" value="SUGAR_TRANSPORT_2"/>
    <property type="match status" value="2"/>
</dbReference>
<keyword evidence="3" id="KW-0813">Transport</keyword>
<feature type="transmembrane region" description="Helical" evidence="10">
    <location>
        <begin position="391"/>
        <end position="416"/>
    </location>
</feature>
<dbReference type="InterPro" id="IPR003663">
    <property type="entry name" value="Sugar/inositol_transpt"/>
</dbReference>
<dbReference type="Proteomes" id="UP001188597">
    <property type="component" value="Unassembled WGS sequence"/>
</dbReference>
<feature type="transmembrane region" description="Helical" evidence="10">
    <location>
        <begin position="332"/>
        <end position="352"/>
    </location>
</feature>
<feature type="transmembrane region" description="Helical" evidence="10">
    <location>
        <begin position="191"/>
        <end position="214"/>
    </location>
</feature>
<dbReference type="InterPro" id="IPR005829">
    <property type="entry name" value="Sugar_transporter_CS"/>
</dbReference>
<feature type="transmembrane region" description="Helical" evidence="10">
    <location>
        <begin position="596"/>
        <end position="624"/>
    </location>
</feature>
<dbReference type="PRINTS" id="PR00171">
    <property type="entry name" value="SUGRTRNSPORT"/>
</dbReference>
<dbReference type="CDD" id="cd17437">
    <property type="entry name" value="MFS_PLT"/>
    <property type="match status" value="2"/>
</dbReference>
<evidence type="ECO:0000256" key="3">
    <source>
        <dbReference type="ARBA" id="ARBA00022448"/>
    </source>
</evidence>
<evidence type="ECO:0000256" key="9">
    <source>
        <dbReference type="ARBA" id="ARBA00044504"/>
    </source>
</evidence>
<dbReference type="InterPro" id="IPR045262">
    <property type="entry name" value="STP/PLT_plant"/>
</dbReference>
<feature type="transmembrane region" description="Helical" evidence="10">
    <location>
        <begin position="636"/>
        <end position="655"/>
    </location>
</feature>
<comment type="similarity">
    <text evidence="2">Belongs to the major facilitator superfamily. Sugar transporter (TC 2.A.1.1) family.</text>
</comment>
<evidence type="ECO:0000256" key="6">
    <source>
        <dbReference type="ARBA" id="ARBA00022847"/>
    </source>
</evidence>
<feature type="transmembrane region" description="Helical" evidence="10">
    <location>
        <begin position="960"/>
        <end position="990"/>
    </location>
</feature>
<feature type="domain" description="Major facilitator superfamily (MFS) profile" evidence="11">
    <location>
        <begin position="600"/>
        <end position="1057"/>
    </location>
</feature>
<feature type="transmembrane region" description="Helical" evidence="10">
    <location>
        <begin position="1028"/>
        <end position="1053"/>
    </location>
</feature>
<dbReference type="PROSITE" id="PS00216">
    <property type="entry name" value="SUGAR_TRANSPORT_1"/>
    <property type="match status" value="2"/>
</dbReference>
<dbReference type="Gene3D" id="1.20.1250.20">
    <property type="entry name" value="MFS general substrate transporter like domains"/>
    <property type="match status" value="2"/>
</dbReference>
<keyword evidence="7 10" id="KW-1133">Transmembrane helix</keyword>
<dbReference type="AlphaFoldDB" id="A0AA88W8N2"/>
<feature type="transmembrane region" description="Helical" evidence="10">
    <location>
        <begin position="691"/>
        <end position="711"/>
    </location>
</feature>
<reference evidence="12" key="1">
    <citation type="submission" date="2022-12" db="EMBL/GenBank/DDBJ databases">
        <title>Draft genome assemblies for two species of Escallonia (Escalloniales).</title>
        <authorList>
            <person name="Chanderbali A."/>
            <person name="Dervinis C."/>
            <person name="Anghel I."/>
            <person name="Soltis D."/>
            <person name="Soltis P."/>
            <person name="Zapata F."/>
        </authorList>
    </citation>
    <scope>NUCLEOTIDE SEQUENCE</scope>
    <source>
        <strain evidence="12">UCBG64.0493</strain>
        <tissue evidence="12">Leaf</tissue>
    </source>
</reference>
<evidence type="ECO:0000256" key="1">
    <source>
        <dbReference type="ARBA" id="ARBA00004141"/>
    </source>
</evidence>
<evidence type="ECO:0000313" key="13">
    <source>
        <dbReference type="Proteomes" id="UP001188597"/>
    </source>
</evidence>
<evidence type="ECO:0000256" key="8">
    <source>
        <dbReference type="ARBA" id="ARBA00023136"/>
    </source>
</evidence>
<feature type="domain" description="Major facilitator superfamily (MFS) profile" evidence="11">
    <location>
        <begin position="38"/>
        <end position="485"/>
    </location>
</feature>
<feature type="transmembrane region" description="Helical" evidence="10">
    <location>
        <begin position="161"/>
        <end position="179"/>
    </location>
</feature>
<name>A0AA88W8N2_9ASTE</name>
<organism evidence="12 13">
    <name type="scientific">Escallonia herrerae</name>
    <dbReference type="NCBI Taxonomy" id="1293975"/>
    <lineage>
        <taxon>Eukaryota</taxon>
        <taxon>Viridiplantae</taxon>
        <taxon>Streptophyta</taxon>
        <taxon>Embryophyta</taxon>
        <taxon>Tracheophyta</taxon>
        <taxon>Spermatophyta</taxon>
        <taxon>Magnoliopsida</taxon>
        <taxon>eudicotyledons</taxon>
        <taxon>Gunneridae</taxon>
        <taxon>Pentapetalae</taxon>
        <taxon>asterids</taxon>
        <taxon>campanulids</taxon>
        <taxon>Escalloniales</taxon>
        <taxon>Escalloniaceae</taxon>
        <taxon>Escallonia</taxon>
    </lineage>
</organism>
<dbReference type="PANTHER" id="PTHR23500:SF424">
    <property type="entry name" value="POLYOL TRANSPORTER 5"/>
    <property type="match status" value="1"/>
</dbReference>
<dbReference type="PANTHER" id="PTHR23500">
    <property type="entry name" value="SOLUTE CARRIER FAMILY 2, FACILITATED GLUCOSE TRANSPORTER"/>
    <property type="match status" value="1"/>
</dbReference>
<evidence type="ECO:0000256" key="7">
    <source>
        <dbReference type="ARBA" id="ARBA00022989"/>
    </source>
</evidence>
<feature type="transmembrane region" description="Helical" evidence="10">
    <location>
        <begin position="129"/>
        <end position="149"/>
    </location>
</feature>
<dbReference type="EMBL" id="JAVXUP010000682">
    <property type="protein sequence ID" value="KAK3023007.1"/>
    <property type="molecule type" value="Genomic_DNA"/>
</dbReference>
<dbReference type="InterPro" id="IPR020846">
    <property type="entry name" value="MFS_dom"/>
</dbReference>
<evidence type="ECO:0000256" key="2">
    <source>
        <dbReference type="ARBA" id="ARBA00010992"/>
    </source>
</evidence>
<dbReference type="Pfam" id="PF00083">
    <property type="entry name" value="Sugar_tr"/>
    <property type="match status" value="2"/>
</dbReference>
<keyword evidence="5 10" id="KW-0812">Transmembrane</keyword>
<feature type="transmembrane region" description="Helical" evidence="10">
    <location>
        <begin position="767"/>
        <end position="786"/>
    </location>
</feature>
<dbReference type="FunFam" id="1.20.1250.20:FF:000025">
    <property type="entry name" value="probable polyol transporter 4"/>
    <property type="match status" value="2"/>
</dbReference>
<dbReference type="PROSITE" id="PS50850">
    <property type="entry name" value="MFS"/>
    <property type="match status" value="2"/>
</dbReference>
<protein>
    <recommendedName>
        <fullName evidence="11">Major facilitator superfamily (MFS) profile domain-containing protein</fullName>
    </recommendedName>
</protein>
<dbReference type="NCBIfam" id="TIGR00879">
    <property type="entry name" value="SP"/>
    <property type="match status" value="2"/>
</dbReference>
<feature type="transmembrane region" description="Helical" evidence="10">
    <location>
        <begin position="463"/>
        <end position="481"/>
    </location>
</feature>
<evidence type="ECO:0000313" key="12">
    <source>
        <dbReference type="EMBL" id="KAK3023007.1"/>
    </source>
</evidence>
<evidence type="ECO:0000256" key="4">
    <source>
        <dbReference type="ARBA" id="ARBA00022597"/>
    </source>
</evidence>
<evidence type="ECO:0000259" key="11">
    <source>
        <dbReference type="PROSITE" id="PS50850"/>
    </source>
</evidence>
<comment type="similarity">
    <text evidence="9">Belongs to the major facilitator superfamily. Phosphate:H(+) symporter (TC 2.A.1.9) family.</text>
</comment>
<dbReference type="InterPro" id="IPR005828">
    <property type="entry name" value="MFS_sugar_transport-like"/>
</dbReference>
<evidence type="ECO:0000256" key="5">
    <source>
        <dbReference type="ARBA" id="ARBA00022692"/>
    </source>
</evidence>
<feature type="transmembrane region" description="Helical" evidence="10">
    <location>
        <begin position="359"/>
        <end position="379"/>
    </location>
</feature>
<dbReference type="InterPro" id="IPR044776">
    <property type="entry name" value="PLT1-6"/>
</dbReference>
<dbReference type="SUPFAM" id="SSF103473">
    <property type="entry name" value="MFS general substrate transporter"/>
    <property type="match status" value="2"/>
</dbReference>
<proteinExistence type="inferred from homology"/>
<evidence type="ECO:0000256" key="10">
    <source>
        <dbReference type="SAM" id="Phobius"/>
    </source>
</evidence>
<dbReference type="InterPro" id="IPR036259">
    <property type="entry name" value="MFS_trans_sf"/>
</dbReference>
<comment type="caution">
    <text evidence="12">The sequence shown here is derived from an EMBL/GenBank/DDBJ whole genome shotgun (WGS) entry which is preliminary data.</text>
</comment>
<feature type="transmembrane region" description="Helical" evidence="10">
    <location>
        <begin position="667"/>
        <end position="685"/>
    </location>
</feature>
<keyword evidence="13" id="KW-1185">Reference proteome</keyword>
<feature type="transmembrane region" description="Helical" evidence="10">
    <location>
        <begin position="34"/>
        <end position="62"/>
    </location>
</feature>
<keyword evidence="4" id="KW-0762">Sugar transport</keyword>
<feature type="transmembrane region" description="Helical" evidence="10">
    <location>
        <begin position="932"/>
        <end position="954"/>
    </location>
</feature>
<comment type="subcellular location">
    <subcellularLocation>
        <location evidence="1">Membrane</location>
        <topology evidence="1">Multi-pass membrane protein</topology>
    </subcellularLocation>
</comment>
<dbReference type="GO" id="GO:0005351">
    <property type="term" value="F:carbohydrate:proton symporter activity"/>
    <property type="evidence" value="ECO:0007669"/>
    <property type="project" value="InterPro"/>
</dbReference>
<gene>
    <name evidence="12" type="ORF">RJ639_045001</name>
</gene>